<gene>
    <name evidence="3" type="ORF">C3729_06025</name>
</gene>
<dbReference type="InterPro" id="IPR001466">
    <property type="entry name" value="Beta-lactam-related"/>
</dbReference>
<dbReference type="PANTHER" id="PTHR43283">
    <property type="entry name" value="BETA-LACTAMASE-RELATED"/>
    <property type="match status" value="1"/>
</dbReference>
<evidence type="ECO:0000313" key="3">
    <source>
        <dbReference type="EMBL" id="PPZ91626.1"/>
    </source>
</evidence>
<keyword evidence="3" id="KW-0378">Hydrolase</keyword>
<evidence type="ECO:0000313" key="4">
    <source>
        <dbReference type="Proteomes" id="UP000238565"/>
    </source>
</evidence>
<dbReference type="Proteomes" id="UP000238565">
    <property type="component" value="Unassembled WGS sequence"/>
</dbReference>
<feature type="signal peptide" evidence="1">
    <location>
        <begin position="1"/>
        <end position="22"/>
    </location>
</feature>
<evidence type="ECO:0000259" key="2">
    <source>
        <dbReference type="Pfam" id="PF00144"/>
    </source>
</evidence>
<keyword evidence="1" id="KW-0732">Signal</keyword>
<dbReference type="GO" id="GO:0016787">
    <property type="term" value="F:hydrolase activity"/>
    <property type="evidence" value="ECO:0007669"/>
    <property type="project" value="UniProtKB-KW"/>
</dbReference>
<name>A0A2S7I4X9_9FLAO</name>
<sequence>MKILKFLPLLVLLPFLSCSSSDDEPTPTPAETMYFPNNTDNNWETKSIASLGWNQSAVQPLKDFLAEKHSKSFMILVNGRIVMEEYFNGHNATATWQWNSAGKTLVSTTTGIAQQEGLLNINNKVSQYLGNGWTSEPLEKENLITPRHLLTMTSGLNDESNWVIKSNLTYLADAGTRWSYSNVFQKLIDVVAASSNQTFENYFNAKLKNKIGMDGFWNFGTIFTIYHSNTRSMARFGLLFLNKGKWKNEQIINETYLNEAISTSQNINPSYGYLWWLNGKSKYMVPGSQTVYPTALVPNAPADMYAAMGAEDQRIYVIPSKNMVVIRMGDASDPQNPNFALSGFDAALWDKINAVVK</sequence>
<comment type="caution">
    <text evidence="3">The sequence shown here is derived from an EMBL/GenBank/DDBJ whole genome shotgun (WGS) entry which is preliminary data.</text>
</comment>
<reference evidence="3 4" key="1">
    <citation type="submission" date="2018-02" db="EMBL/GenBank/DDBJ databases">
        <title>Draft genome sequence of bacterial isolates from marine environment.</title>
        <authorList>
            <person name="Singh S.K."/>
            <person name="Hill R."/>
            <person name="Major S."/>
            <person name="Cai H."/>
            <person name="Li Y."/>
        </authorList>
    </citation>
    <scope>NUCLEOTIDE SEQUENCE [LARGE SCALE GENOMIC DNA]</scope>
    <source>
        <strain evidence="3 4">IMET F</strain>
    </source>
</reference>
<dbReference type="EMBL" id="PTPZ01000003">
    <property type="protein sequence ID" value="PPZ91626.1"/>
    <property type="molecule type" value="Genomic_DNA"/>
</dbReference>
<evidence type="ECO:0000256" key="1">
    <source>
        <dbReference type="SAM" id="SignalP"/>
    </source>
</evidence>
<dbReference type="SUPFAM" id="SSF56601">
    <property type="entry name" value="beta-lactamase/transpeptidase-like"/>
    <property type="match status" value="1"/>
</dbReference>
<protein>
    <submittedName>
        <fullName evidence="3">Serine hydrolase</fullName>
    </submittedName>
</protein>
<feature type="domain" description="Beta-lactamase-related" evidence="2">
    <location>
        <begin position="72"/>
        <end position="328"/>
    </location>
</feature>
<dbReference type="PANTHER" id="PTHR43283:SF7">
    <property type="entry name" value="BETA-LACTAMASE-RELATED DOMAIN-CONTAINING PROTEIN"/>
    <property type="match status" value="1"/>
</dbReference>
<dbReference type="AlphaFoldDB" id="A0A2S7I4X9"/>
<feature type="chain" id="PRO_5015622240" evidence="1">
    <location>
        <begin position="23"/>
        <end position="357"/>
    </location>
</feature>
<proteinExistence type="predicted"/>
<dbReference type="InterPro" id="IPR050789">
    <property type="entry name" value="Diverse_Enzym_Activities"/>
</dbReference>
<dbReference type="RefSeq" id="WP_104793328.1">
    <property type="nucleotide sequence ID" value="NZ_PTPZ01000003.1"/>
</dbReference>
<accession>A0A2S7I4X9</accession>
<dbReference type="InterPro" id="IPR012338">
    <property type="entry name" value="Beta-lactam/transpept-like"/>
</dbReference>
<dbReference type="Gene3D" id="3.40.710.10">
    <property type="entry name" value="DD-peptidase/beta-lactamase superfamily"/>
    <property type="match status" value="1"/>
</dbReference>
<dbReference type="Pfam" id="PF00144">
    <property type="entry name" value="Beta-lactamase"/>
    <property type="match status" value="1"/>
</dbReference>
<organism evidence="3 4">
    <name type="scientific">Cloacibacterium normanense</name>
    <dbReference type="NCBI Taxonomy" id="237258"/>
    <lineage>
        <taxon>Bacteria</taxon>
        <taxon>Pseudomonadati</taxon>
        <taxon>Bacteroidota</taxon>
        <taxon>Flavobacteriia</taxon>
        <taxon>Flavobacteriales</taxon>
        <taxon>Weeksellaceae</taxon>
    </lineage>
</organism>